<dbReference type="SUPFAM" id="SSF51735">
    <property type="entry name" value="NAD(P)-binding Rossmann-fold domains"/>
    <property type="match status" value="1"/>
</dbReference>
<gene>
    <name evidence="4" type="primary">LOC108671282</name>
</gene>
<dbReference type="PANTHER" id="PTHR43245">
    <property type="entry name" value="BIFUNCTIONAL POLYMYXIN RESISTANCE PROTEIN ARNA"/>
    <property type="match status" value="1"/>
</dbReference>
<keyword evidence="1" id="KW-0732">Signal</keyword>
<evidence type="ECO:0000259" key="2">
    <source>
        <dbReference type="Pfam" id="PF01370"/>
    </source>
</evidence>
<dbReference type="PANTHER" id="PTHR43245:SF11">
    <property type="entry name" value="LD23561P"/>
    <property type="match status" value="1"/>
</dbReference>
<dbReference type="InterPro" id="IPR001509">
    <property type="entry name" value="Epimerase_deHydtase"/>
</dbReference>
<reference evidence="4" key="1">
    <citation type="submission" date="2025-08" db="UniProtKB">
        <authorList>
            <consortium name="RefSeq"/>
        </authorList>
    </citation>
    <scope>IDENTIFICATION</scope>
    <source>
        <tissue evidence="4">Whole organism</tissue>
    </source>
</reference>
<evidence type="ECO:0000313" key="4">
    <source>
        <dbReference type="RefSeq" id="XP_047741552.1"/>
    </source>
</evidence>
<dbReference type="Pfam" id="PF01370">
    <property type="entry name" value="Epimerase"/>
    <property type="match status" value="1"/>
</dbReference>
<dbReference type="Gene3D" id="3.40.50.720">
    <property type="entry name" value="NAD(P)-binding Rossmann-like Domain"/>
    <property type="match status" value="1"/>
</dbReference>
<evidence type="ECO:0000256" key="1">
    <source>
        <dbReference type="SAM" id="SignalP"/>
    </source>
</evidence>
<dbReference type="Proteomes" id="UP000694843">
    <property type="component" value="Unplaced"/>
</dbReference>
<name>A0A979FY66_HYAAZ</name>
<feature type="chain" id="PRO_5036994994" evidence="1">
    <location>
        <begin position="24"/>
        <end position="394"/>
    </location>
</feature>
<dbReference type="OMA" id="PQTAWLN"/>
<feature type="domain" description="NAD-dependent epimerase/dehydratase" evidence="2">
    <location>
        <begin position="38"/>
        <end position="263"/>
    </location>
</feature>
<dbReference type="InterPro" id="IPR036291">
    <property type="entry name" value="NAD(P)-bd_dom_sf"/>
</dbReference>
<dbReference type="RefSeq" id="XP_047741552.1">
    <property type="nucleotide sequence ID" value="XM_047885596.1"/>
</dbReference>
<proteinExistence type="predicted"/>
<dbReference type="AlphaFoldDB" id="A0A979FY66"/>
<protein>
    <submittedName>
        <fullName evidence="4">Uncharacterized protein LOC108671282 isoform X2</fullName>
    </submittedName>
</protein>
<feature type="signal peptide" evidence="1">
    <location>
        <begin position="1"/>
        <end position="23"/>
    </location>
</feature>
<sequence>MTTNKMVAVHMLLMNYFLLGLTSNRPHLHQVLTEHGCGFIGREIVHLLVTEDAAESVLVVDKVPPQMAWLGPKHQTAFKNDIVTFKSANLINPTSVENVFDQHYDWVINAAGETKIGLNESVYAEGITKLSVNCAEAAARHNVEMFLEISDGRMNSSEKTGMTELDACKPWCTVSSCKRQVEERLELIENLPYVILRPGLVYGPGDKHGLVRNLVMGAVYRQLQEKMKLLWDGSLCINTVHVTDLARAALFVCRLGQSKEIFHVVDEARSTQGSLADLIANIFAIKVDYYGSAASHLAKLDSEGTVADANEKHLPPWASLCNEGAVSNSPLTPYVDADVLKGSHLHLDATKLSKLGFTLTVPRPTRDHLVQILEELVELKMFPRTALPKGVLSA</sequence>
<organism evidence="3 4">
    <name type="scientific">Hyalella azteca</name>
    <name type="common">Amphipod</name>
    <dbReference type="NCBI Taxonomy" id="294128"/>
    <lineage>
        <taxon>Eukaryota</taxon>
        <taxon>Metazoa</taxon>
        <taxon>Ecdysozoa</taxon>
        <taxon>Arthropoda</taxon>
        <taxon>Crustacea</taxon>
        <taxon>Multicrustacea</taxon>
        <taxon>Malacostraca</taxon>
        <taxon>Eumalacostraca</taxon>
        <taxon>Peracarida</taxon>
        <taxon>Amphipoda</taxon>
        <taxon>Senticaudata</taxon>
        <taxon>Talitrida</taxon>
        <taxon>Talitroidea</taxon>
        <taxon>Hyalellidae</taxon>
        <taxon>Hyalella</taxon>
    </lineage>
</organism>
<dbReference type="OrthoDB" id="16464at2759"/>
<dbReference type="InterPro" id="IPR050177">
    <property type="entry name" value="Lipid_A_modif_metabolic_enz"/>
</dbReference>
<evidence type="ECO:0000313" key="3">
    <source>
        <dbReference type="Proteomes" id="UP000694843"/>
    </source>
</evidence>
<accession>A0A979FY66</accession>
<keyword evidence="3" id="KW-1185">Reference proteome</keyword>
<dbReference type="GeneID" id="108671282"/>